<dbReference type="Pfam" id="PF08447">
    <property type="entry name" value="PAS_3"/>
    <property type="match status" value="1"/>
</dbReference>
<feature type="transmembrane region" description="Helical" evidence="6">
    <location>
        <begin position="18"/>
        <end position="36"/>
    </location>
</feature>
<dbReference type="InterPro" id="IPR000700">
    <property type="entry name" value="PAS-assoc_C"/>
</dbReference>
<evidence type="ECO:0000313" key="9">
    <source>
        <dbReference type="EMBL" id="MBI5252632.1"/>
    </source>
</evidence>
<feature type="domain" description="PAC" evidence="8">
    <location>
        <begin position="287"/>
        <end position="335"/>
    </location>
</feature>
<dbReference type="SMART" id="SM00086">
    <property type="entry name" value="PAC"/>
    <property type="match status" value="1"/>
</dbReference>
<comment type="caution">
    <text evidence="9">The sequence shown here is derived from an EMBL/GenBank/DDBJ whole genome shotgun (WGS) entry which is preliminary data.</text>
</comment>
<dbReference type="PANTHER" id="PTHR43304:SF1">
    <property type="entry name" value="PAC DOMAIN-CONTAINING PROTEIN"/>
    <property type="match status" value="1"/>
</dbReference>
<sequence>MQNVLDFWVGTSRIKFKWLFLLIIVLLSAILIGSLSNSTSLSALDHPPGAYAFETVAFLCLYAVPLFLLSAQIVSVMLAEKRILLAALEAAEIRNIALQENCRRGICPSGLHGIIEDRNRSYAEAKCIPKDQFMSLSFNDTLNGEKKAQAASCNGKVGHSDTDTIKVPGDPEKFGFEFISNGEENGLAIEHATTLGGISRDDNPEKRESIDPERLMYLLRSSPAVVYACEATGDHVVTFMSQNIRFSLGYEPEELLWAPKFRMDRIHPEDALRVLAGLSLLTEAGYYTYEYRFLHKNGTYKWMRDELRLMLDADGRPKEIVGSWFEISDQKRAED</sequence>
<evidence type="ECO:0000256" key="4">
    <source>
        <dbReference type="ARBA" id="ARBA00022679"/>
    </source>
</evidence>
<dbReference type="InterPro" id="IPR035965">
    <property type="entry name" value="PAS-like_dom_sf"/>
</dbReference>
<dbReference type="SUPFAM" id="SSF55785">
    <property type="entry name" value="PYP-like sensor domain (PAS domain)"/>
    <property type="match status" value="1"/>
</dbReference>
<evidence type="ECO:0000259" key="7">
    <source>
        <dbReference type="PROSITE" id="PS50112"/>
    </source>
</evidence>
<keyword evidence="4" id="KW-0808">Transferase</keyword>
<dbReference type="PANTHER" id="PTHR43304">
    <property type="entry name" value="PHYTOCHROME-LIKE PROTEIN CPH1"/>
    <property type="match status" value="1"/>
</dbReference>
<name>A0A9D6V6S4_9BACT</name>
<evidence type="ECO:0000259" key="8">
    <source>
        <dbReference type="PROSITE" id="PS50113"/>
    </source>
</evidence>
<evidence type="ECO:0000256" key="3">
    <source>
        <dbReference type="ARBA" id="ARBA00022553"/>
    </source>
</evidence>
<dbReference type="Proteomes" id="UP000807825">
    <property type="component" value="Unassembled WGS sequence"/>
</dbReference>
<dbReference type="GO" id="GO:0004673">
    <property type="term" value="F:protein histidine kinase activity"/>
    <property type="evidence" value="ECO:0007669"/>
    <property type="project" value="UniProtKB-EC"/>
</dbReference>
<dbReference type="AlphaFoldDB" id="A0A9D6V6S4"/>
<evidence type="ECO:0000256" key="1">
    <source>
        <dbReference type="ARBA" id="ARBA00000085"/>
    </source>
</evidence>
<keyword evidence="3" id="KW-0597">Phosphoprotein</keyword>
<evidence type="ECO:0000256" key="6">
    <source>
        <dbReference type="SAM" id="Phobius"/>
    </source>
</evidence>
<dbReference type="EMBL" id="JACRDE010000631">
    <property type="protein sequence ID" value="MBI5252632.1"/>
    <property type="molecule type" value="Genomic_DNA"/>
</dbReference>
<keyword evidence="6" id="KW-0812">Transmembrane</keyword>
<dbReference type="CDD" id="cd00130">
    <property type="entry name" value="PAS"/>
    <property type="match status" value="1"/>
</dbReference>
<dbReference type="InterPro" id="IPR052162">
    <property type="entry name" value="Sensor_kinase/Photoreceptor"/>
</dbReference>
<keyword evidence="6" id="KW-1133">Transmembrane helix</keyword>
<dbReference type="PROSITE" id="PS50113">
    <property type="entry name" value="PAC"/>
    <property type="match status" value="1"/>
</dbReference>
<dbReference type="InterPro" id="IPR000014">
    <property type="entry name" value="PAS"/>
</dbReference>
<dbReference type="InterPro" id="IPR001610">
    <property type="entry name" value="PAC"/>
</dbReference>
<keyword evidence="6" id="KW-0472">Membrane</keyword>
<evidence type="ECO:0000256" key="2">
    <source>
        <dbReference type="ARBA" id="ARBA00012438"/>
    </source>
</evidence>
<evidence type="ECO:0000313" key="10">
    <source>
        <dbReference type="Proteomes" id="UP000807825"/>
    </source>
</evidence>
<protein>
    <recommendedName>
        <fullName evidence="2">histidine kinase</fullName>
        <ecNumber evidence="2">2.7.13.3</ecNumber>
    </recommendedName>
</protein>
<gene>
    <name evidence="9" type="ORF">HY912_24310</name>
</gene>
<dbReference type="NCBIfam" id="TIGR00229">
    <property type="entry name" value="sensory_box"/>
    <property type="match status" value="1"/>
</dbReference>
<organism evidence="9 10">
    <name type="scientific">Desulfomonile tiedjei</name>
    <dbReference type="NCBI Taxonomy" id="2358"/>
    <lineage>
        <taxon>Bacteria</taxon>
        <taxon>Pseudomonadati</taxon>
        <taxon>Thermodesulfobacteriota</taxon>
        <taxon>Desulfomonilia</taxon>
        <taxon>Desulfomonilales</taxon>
        <taxon>Desulfomonilaceae</taxon>
        <taxon>Desulfomonile</taxon>
    </lineage>
</organism>
<evidence type="ECO:0000256" key="5">
    <source>
        <dbReference type="ARBA" id="ARBA00022777"/>
    </source>
</evidence>
<feature type="transmembrane region" description="Helical" evidence="6">
    <location>
        <begin position="56"/>
        <end position="79"/>
    </location>
</feature>
<dbReference type="InterPro" id="IPR013655">
    <property type="entry name" value="PAS_fold_3"/>
</dbReference>
<comment type="catalytic activity">
    <reaction evidence="1">
        <text>ATP + protein L-histidine = ADP + protein N-phospho-L-histidine.</text>
        <dbReference type="EC" id="2.7.13.3"/>
    </reaction>
</comment>
<keyword evidence="5" id="KW-0418">Kinase</keyword>
<feature type="non-terminal residue" evidence="9">
    <location>
        <position position="335"/>
    </location>
</feature>
<feature type="domain" description="PAS" evidence="7">
    <location>
        <begin position="211"/>
        <end position="285"/>
    </location>
</feature>
<accession>A0A9D6V6S4</accession>
<dbReference type="EC" id="2.7.13.3" evidence="2"/>
<dbReference type="Gene3D" id="3.30.450.20">
    <property type="entry name" value="PAS domain"/>
    <property type="match status" value="1"/>
</dbReference>
<proteinExistence type="predicted"/>
<reference evidence="9" key="1">
    <citation type="submission" date="2020-07" db="EMBL/GenBank/DDBJ databases">
        <title>Huge and variable diversity of episymbiotic CPR bacteria and DPANN archaea in groundwater ecosystems.</title>
        <authorList>
            <person name="He C.Y."/>
            <person name="Keren R."/>
            <person name="Whittaker M."/>
            <person name="Farag I.F."/>
            <person name="Doudna J."/>
            <person name="Cate J.H.D."/>
            <person name="Banfield J.F."/>
        </authorList>
    </citation>
    <scope>NUCLEOTIDE SEQUENCE</scope>
    <source>
        <strain evidence="9">NC_groundwater_1664_Pr3_B-0.1um_52_9</strain>
    </source>
</reference>
<dbReference type="PROSITE" id="PS50112">
    <property type="entry name" value="PAS"/>
    <property type="match status" value="1"/>
</dbReference>